<evidence type="ECO:0000256" key="5">
    <source>
        <dbReference type="ARBA" id="ARBA00022840"/>
    </source>
</evidence>
<dbReference type="InterPro" id="IPR027417">
    <property type="entry name" value="P-loop_NTPase"/>
</dbReference>
<gene>
    <name evidence="14" type="ORF">PhCBS80983_g05643</name>
</gene>
<sequence length="791" mass="88030">MSASKSAAVSAPKPSTENVIVTIRCRPFSQKESAAGHKKIVAIDPQTAYISLTSPKSETDVKSFTFDAAFDETCKQQEVYDSTARVIVDAVLSGFNGTVFCYGQTGTGKTFSMQGISDVPELRGIIPQAFHHIFSHISHRSTEKKFLVRVSFLEIYNEEIKDLLIKQPKGGRKIAGLELKEHPETGVYVKDLGTHVVKSVPEMEALMTLGNKNRSVGATLMNENSSRSHSIFTITVESSEPGADGKDRIVAGKLHLVDLAGSERQSKTGASGDRLKEATKINLSLSALGNCISALVDGKSSHVPYRDSKLTRLLQDSLGGNAKTLMIATLSPASYNYDETLSTLRYANRAKSIKNKPKVNEDPKDAMLKQCQEEIEKLKMALAARQKGAGGAQPGQPRVITKVIKKTVVKKVPRMVQRAPAAKTVSDDEEEDEEEDDIEEETDDVIVETRTGEGGTSDTENSLADLDPETISRLEQQVEAEKQALLASKDMLTSEKQRISAELEKRAAELEAERNMREILAQKLRALETQMVVGGGEEGDEPDVGTFLKRIEHQQIQLEETQNKLQEQAVREHMLQQQLEARQDLHLQMEEHYASLQEEVDIKTKKLGKLFTRLQAAKTEIGDLEDEFRAEREDFLDTIRELTRELALKTTLIDNFVPIDERKKVETGAVFDEESDEWFLAGVLERHLVKRVERPKSLGDTVRRPICRYARMMMTLGDPNPRWRIDNILTLKLDMPERTTVGTARTSTASPLKGALDYAMAADDESDEITVAETDLSGYRQRTGQRRKGVK</sequence>
<dbReference type="InterPro" id="IPR036961">
    <property type="entry name" value="Kinesin_motor_dom_sf"/>
</dbReference>
<dbReference type="Gene3D" id="3.40.850.10">
    <property type="entry name" value="Kinesin motor domain"/>
    <property type="match status" value="1"/>
</dbReference>
<dbReference type="SMART" id="SM00129">
    <property type="entry name" value="KISc"/>
    <property type="match status" value="1"/>
</dbReference>
<feature type="binding site" evidence="9">
    <location>
        <begin position="103"/>
        <end position="110"/>
    </location>
    <ligand>
        <name>ATP</name>
        <dbReference type="ChEBI" id="CHEBI:30616"/>
    </ligand>
</feature>
<keyword evidence="6 11" id="KW-0175">Coiled coil</keyword>
<feature type="compositionally biased region" description="Acidic residues" evidence="12">
    <location>
        <begin position="427"/>
        <end position="443"/>
    </location>
</feature>
<dbReference type="PROSITE" id="PS00411">
    <property type="entry name" value="KINESIN_MOTOR_1"/>
    <property type="match status" value="1"/>
</dbReference>
<dbReference type="GO" id="GO:0005874">
    <property type="term" value="C:microtubule"/>
    <property type="evidence" value="ECO:0007669"/>
    <property type="project" value="UniProtKB-KW"/>
</dbReference>
<dbReference type="GO" id="GO:0007018">
    <property type="term" value="P:microtubule-based movement"/>
    <property type="evidence" value="ECO:0007669"/>
    <property type="project" value="InterPro"/>
</dbReference>
<dbReference type="InterPro" id="IPR027640">
    <property type="entry name" value="Kinesin-like_fam"/>
</dbReference>
<feature type="region of interest" description="Disordered" evidence="12">
    <location>
        <begin position="419"/>
        <end position="443"/>
    </location>
</feature>
<evidence type="ECO:0000256" key="1">
    <source>
        <dbReference type="ARBA" id="ARBA00004245"/>
    </source>
</evidence>
<keyword evidence="3 10" id="KW-0493">Microtubule</keyword>
<keyword evidence="4 9" id="KW-0547">Nucleotide-binding</keyword>
<dbReference type="Pfam" id="PF00225">
    <property type="entry name" value="Kinesin"/>
    <property type="match status" value="1"/>
</dbReference>
<dbReference type="AlphaFoldDB" id="A0A507DUU9"/>
<dbReference type="GO" id="GO:0008017">
    <property type="term" value="F:microtubule binding"/>
    <property type="evidence" value="ECO:0007669"/>
    <property type="project" value="InterPro"/>
</dbReference>
<dbReference type="SUPFAM" id="SSF52540">
    <property type="entry name" value="P-loop containing nucleoside triphosphate hydrolases"/>
    <property type="match status" value="1"/>
</dbReference>
<dbReference type="PANTHER" id="PTHR47969:SF21">
    <property type="entry name" value="KINESIN-LIKE PROTEIN"/>
    <property type="match status" value="1"/>
</dbReference>
<evidence type="ECO:0000256" key="2">
    <source>
        <dbReference type="ARBA" id="ARBA00022490"/>
    </source>
</evidence>
<keyword evidence="5 9" id="KW-0067">ATP-binding</keyword>
<dbReference type="GO" id="GO:0005524">
    <property type="term" value="F:ATP binding"/>
    <property type="evidence" value="ECO:0007669"/>
    <property type="project" value="UniProtKB-UniRule"/>
</dbReference>
<comment type="caution">
    <text evidence="14">The sequence shown here is derived from an EMBL/GenBank/DDBJ whole genome shotgun (WGS) entry which is preliminary data.</text>
</comment>
<evidence type="ECO:0000256" key="12">
    <source>
        <dbReference type="SAM" id="MobiDB-lite"/>
    </source>
</evidence>
<dbReference type="PRINTS" id="PR00380">
    <property type="entry name" value="KINESINHEAVY"/>
</dbReference>
<comment type="similarity">
    <text evidence="9 10">Belongs to the TRAFAC class myosin-kinesin ATPase superfamily. Kinesin family.</text>
</comment>
<keyword evidence="8" id="KW-0206">Cytoskeleton</keyword>
<evidence type="ECO:0000256" key="11">
    <source>
        <dbReference type="SAM" id="Coils"/>
    </source>
</evidence>
<name>A0A507DUU9_9FUNG</name>
<dbReference type="InterPro" id="IPR019821">
    <property type="entry name" value="Kinesin_motor_CS"/>
</dbReference>
<organism evidence="14 15">
    <name type="scientific">Powellomyces hirtus</name>
    <dbReference type="NCBI Taxonomy" id="109895"/>
    <lineage>
        <taxon>Eukaryota</taxon>
        <taxon>Fungi</taxon>
        <taxon>Fungi incertae sedis</taxon>
        <taxon>Chytridiomycota</taxon>
        <taxon>Chytridiomycota incertae sedis</taxon>
        <taxon>Chytridiomycetes</taxon>
        <taxon>Spizellomycetales</taxon>
        <taxon>Powellomycetaceae</taxon>
        <taxon>Powellomyces</taxon>
    </lineage>
</organism>
<evidence type="ECO:0000313" key="15">
    <source>
        <dbReference type="Proteomes" id="UP000318582"/>
    </source>
</evidence>
<protein>
    <recommendedName>
        <fullName evidence="10">Kinesin-like protein</fullName>
    </recommendedName>
</protein>
<dbReference type="EMBL" id="QEAQ01000130">
    <property type="protein sequence ID" value="TPX55052.1"/>
    <property type="molecule type" value="Genomic_DNA"/>
</dbReference>
<feature type="coiled-coil region" evidence="11">
    <location>
        <begin position="471"/>
        <end position="578"/>
    </location>
</feature>
<dbReference type="InterPro" id="IPR001752">
    <property type="entry name" value="Kinesin_motor_dom"/>
</dbReference>
<proteinExistence type="inferred from homology"/>
<keyword evidence="2" id="KW-0963">Cytoplasm</keyword>
<evidence type="ECO:0000256" key="4">
    <source>
        <dbReference type="ARBA" id="ARBA00022741"/>
    </source>
</evidence>
<keyword evidence="7 9" id="KW-0505">Motor protein</keyword>
<evidence type="ECO:0000256" key="7">
    <source>
        <dbReference type="ARBA" id="ARBA00023175"/>
    </source>
</evidence>
<evidence type="ECO:0000313" key="14">
    <source>
        <dbReference type="EMBL" id="TPX55052.1"/>
    </source>
</evidence>
<evidence type="ECO:0000259" key="13">
    <source>
        <dbReference type="PROSITE" id="PS50067"/>
    </source>
</evidence>
<evidence type="ECO:0000256" key="8">
    <source>
        <dbReference type="ARBA" id="ARBA00023212"/>
    </source>
</evidence>
<feature type="domain" description="Kinesin motor" evidence="13">
    <location>
        <begin position="18"/>
        <end position="353"/>
    </location>
</feature>
<feature type="coiled-coil region" evidence="11">
    <location>
        <begin position="607"/>
        <end position="645"/>
    </location>
</feature>
<dbReference type="GO" id="GO:0003777">
    <property type="term" value="F:microtubule motor activity"/>
    <property type="evidence" value="ECO:0007669"/>
    <property type="project" value="InterPro"/>
</dbReference>
<evidence type="ECO:0000256" key="10">
    <source>
        <dbReference type="RuleBase" id="RU000394"/>
    </source>
</evidence>
<comment type="subcellular location">
    <subcellularLocation>
        <location evidence="1">Cytoplasm</location>
        <location evidence="1">Cytoskeleton</location>
    </subcellularLocation>
</comment>
<dbReference type="FunFam" id="3.40.850.10:FF:000029">
    <property type="entry name" value="Kinesin-like protein KIF17"/>
    <property type="match status" value="1"/>
</dbReference>
<keyword evidence="15" id="KW-1185">Reference proteome</keyword>
<evidence type="ECO:0000256" key="9">
    <source>
        <dbReference type="PROSITE-ProRule" id="PRU00283"/>
    </source>
</evidence>
<dbReference type="PANTHER" id="PTHR47969">
    <property type="entry name" value="CHROMOSOME-ASSOCIATED KINESIN KIF4A-RELATED"/>
    <property type="match status" value="1"/>
</dbReference>
<evidence type="ECO:0000256" key="3">
    <source>
        <dbReference type="ARBA" id="ARBA00022701"/>
    </source>
</evidence>
<accession>A0A507DUU9</accession>
<reference evidence="14 15" key="1">
    <citation type="journal article" date="2019" name="Sci. Rep.">
        <title>Comparative genomics of chytrid fungi reveal insights into the obligate biotrophic and pathogenic lifestyle of Synchytrium endobioticum.</title>
        <authorList>
            <person name="van de Vossenberg B.T.L.H."/>
            <person name="Warris S."/>
            <person name="Nguyen H.D.T."/>
            <person name="van Gent-Pelzer M.P.E."/>
            <person name="Joly D.L."/>
            <person name="van de Geest H.C."/>
            <person name="Bonants P.J.M."/>
            <person name="Smith D.S."/>
            <person name="Levesque C.A."/>
            <person name="van der Lee T.A.J."/>
        </authorList>
    </citation>
    <scope>NUCLEOTIDE SEQUENCE [LARGE SCALE GENOMIC DNA]</scope>
    <source>
        <strain evidence="14 15">CBS 809.83</strain>
    </source>
</reference>
<evidence type="ECO:0000256" key="6">
    <source>
        <dbReference type="ARBA" id="ARBA00023054"/>
    </source>
</evidence>
<dbReference type="PROSITE" id="PS50067">
    <property type="entry name" value="KINESIN_MOTOR_2"/>
    <property type="match status" value="1"/>
</dbReference>
<dbReference type="STRING" id="109895.A0A507DUU9"/>
<dbReference type="Proteomes" id="UP000318582">
    <property type="component" value="Unassembled WGS sequence"/>
</dbReference>